<comment type="caution">
    <text evidence="2">The sequence shown here is derived from an EMBL/GenBank/DDBJ whole genome shotgun (WGS) entry which is preliminary data.</text>
</comment>
<accession>A0A177M4Z0</accession>
<dbReference type="Pfam" id="PF11154">
    <property type="entry name" value="DUF2934"/>
    <property type="match status" value="1"/>
</dbReference>
<protein>
    <recommendedName>
        <fullName evidence="4">DUF2934 family protein</fullName>
    </recommendedName>
</protein>
<dbReference type="AlphaFoldDB" id="A0A177M4Z0"/>
<evidence type="ECO:0000256" key="1">
    <source>
        <dbReference type="SAM" id="MobiDB-lite"/>
    </source>
</evidence>
<dbReference type="InterPro" id="IPR021327">
    <property type="entry name" value="DUF2934"/>
</dbReference>
<feature type="region of interest" description="Disordered" evidence="1">
    <location>
        <begin position="1"/>
        <end position="29"/>
    </location>
</feature>
<dbReference type="Pfam" id="PF20572">
    <property type="entry name" value="DUF6781"/>
    <property type="match status" value="1"/>
</dbReference>
<dbReference type="Proteomes" id="UP000077763">
    <property type="component" value="Unassembled WGS sequence"/>
</dbReference>
<dbReference type="RefSeq" id="WP_082880135.1">
    <property type="nucleotide sequence ID" value="NZ_LUUH01000075.1"/>
</dbReference>
<evidence type="ECO:0000313" key="3">
    <source>
        <dbReference type="Proteomes" id="UP000077763"/>
    </source>
</evidence>
<dbReference type="EMBL" id="LUUH01000075">
    <property type="protein sequence ID" value="OAI00796.1"/>
    <property type="molecule type" value="Genomic_DNA"/>
</dbReference>
<evidence type="ECO:0008006" key="4">
    <source>
        <dbReference type="Google" id="ProtNLM"/>
    </source>
</evidence>
<dbReference type="InterPro" id="IPR046708">
    <property type="entry name" value="DUF6781"/>
</dbReference>
<organism evidence="2 3">
    <name type="scientific">Methylomonas methanica</name>
    <dbReference type="NCBI Taxonomy" id="421"/>
    <lineage>
        <taxon>Bacteria</taxon>
        <taxon>Pseudomonadati</taxon>
        <taxon>Pseudomonadota</taxon>
        <taxon>Gammaproteobacteria</taxon>
        <taxon>Methylococcales</taxon>
        <taxon>Methylococcaceae</taxon>
        <taxon>Methylomonas</taxon>
    </lineage>
</organism>
<reference evidence="2 3" key="1">
    <citation type="submission" date="2016-03" db="EMBL/GenBank/DDBJ databases">
        <authorList>
            <person name="Ploux O."/>
        </authorList>
    </citation>
    <scope>NUCLEOTIDE SEQUENCE [LARGE SCALE GENOMIC DNA]</scope>
    <source>
        <strain evidence="2 3">R-45371</strain>
    </source>
</reference>
<gene>
    <name evidence="2" type="ORF">A1353_19185</name>
</gene>
<evidence type="ECO:0000313" key="2">
    <source>
        <dbReference type="EMBL" id="OAI00796.1"/>
    </source>
</evidence>
<proteinExistence type="predicted"/>
<sequence length="302" mass="32393">MTKSKSKSTAAPEKTAQAVAEQLNRPLVSPEERYRMIAEAAYYRAEKRGFAGGDTAEDWREAEAEIDRILQQTNEETITPNNHEIQQQVQTALESEPAAIADKVRAITLQALSSGELDYETLKQVISTVVASAHQGVEGTQYGAQALKEAMRGLDEALASATEATQLAIQEAIGRSDEFSRHALKKTADDLAALEALFIETVADGAKNTAGLIQDTLRDLAEHARASGTSVGLRVEPTLTQLNLALTDTIQEQVETGAEVLRKESALLASLAAGMLKGIADRLQPLSENQAANSPSAKGLDR</sequence>
<name>A0A177M4Z0_METMH</name>